<sequence>MITQTEVTKDLPNKKLTVVRGFAAPIEKVWRAWTEADILDKWWAPRPYRAETRELNFTEGGLWRYAMVGPEGVGNYCEGTFGSIKQGRSFSYSVKFTDADWNEDTSFPVMNFLIEFESAEGGTNVTTTLTFDEEADLQRILELGFAEGFTMAHGNLDELLAEVV</sequence>
<comment type="caution">
    <text evidence="3">The sequence shown here is derived from an EMBL/GenBank/DDBJ whole genome shotgun (WGS) entry which is preliminary data.</text>
</comment>
<feature type="domain" description="Activator of Hsp90 ATPase homologue 1/2-like C-terminal" evidence="2">
    <location>
        <begin position="23"/>
        <end position="160"/>
    </location>
</feature>
<organism evidence="3 4">
    <name type="scientific">Mucilaginibacter myungsuensis</name>
    <dbReference type="NCBI Taxonomy" id="649104"/>
    <lineage>
        <taxon>Bacteria</taxon>
        <taxon>Pseudomonadati</taxon>
        <taxon>Bacteroidota</taxon>
        <taxon>Sphingobacteriia</taxon>
        <taxon>Sphingobacteriales</taxon>
        <taxon>Sphingobacteriaceae</taxon>
        <taxon>Mucilaginibacter</taxon>
    </lineage>
</organism>
<reference evidence="3" key="1">
    <citation type="submission" date="2020-10" db="EMBL/GenBank/DDBJ databases">
        <title>Mucilaginibacter mali sp. nov., isolated from rhizosphere soil of apple orchard.</title>
        <authorList>
            <person name="Lee J.-S."/>
            <person name="Kim H.S."/>
            <person name="Kim J.-S."/>
        </authorList>
    </citation>
    <scope>NUCLEOTIDE SEQUENCE</scope>
    <source>
        <strain evidence="3">KCTC 22746</strain>
    </source>
</reference>
<dbReference type="EMBL" id="JADFFL010000004">
    <property type="protein sequence ID" value="MBE9662757.1"/>
    <property type="molecule type" value="Genomic_DNA"/>
</dbReference>
<dbReference type="AlphaFoldDB" id="A0A929KX18"/>
<proteinExistence type="inferred from homology"/>
<dbReference type="CDD" id="cd07814">
    <property type="entry name" value="SRPBCC_CalC_Aha1-like"/>
    <property type="match status" value="1"/>
</dbReference>
<evidence type="ECO:0000313" key="3">
    <source>
        <dbReference type="EMBL" id="MBE9662757.1"/>
    </source>
</evidence>
<dbReference type="SUPFAM" id="SSF55961">
    <property type="entry name" value="Bet v1-like"/>
    <property type="match status" value="1"/>
</dbReference>
<comment type="similarity">
    <text evidence="1">Belongs to the AHA1 family.</text>
</comment>
<dbReference type="Gene3D" id="3.30.530.20">
    <property type="match status" value="1"/>
</dbReference>
<dbReference type="RefSeq" id="WP_194111981.1">
    <property type="nucleotide sequence ID" value="NZ_JADFFL010000004.1"/>
</dbReference>
<dbReference type="Proteomes" id="UP000622475">
    <property type="component" value="Unassembled WGS sequence"/>
</dbReference>
<protein>
    <submittedName>
        <fullName evidence="3">SRPBCC domain-containing protein</fullName>
    </submittedName>
</protein>
<name>A0A929KX18_9SPHI</name>
<keyword evidence="4" id="KW-1185">Reference proteome</keyword>
<evidence type="ECO:0000256" key="1">
    <source>
        <dbReference type="ARBA" id="ARBA00006817"/>
    </source>
</evidence>
<evidence type="ECO:0000259" key="2">
    <source>
        <dbReference type="Pfam" id="PF08327"/>
    </source>
</evidence>
<gene>
    <name evidence="3" type="ORF">IRJ16_12760</name>
</gene>
<dbReference type="InterPro" id="IPR023393">
    <property type="entry name" value="START-like_dom_sf"/>
</dbReference>
<dbReference type="Pfam" id="PF08327">
    <property type="entry name" value="AHSA1"/>
    <property type="match status" value="1"/>
</dbReference>
<evidence type="ECO:0000313" key="4">
    <source>
        <dbReference type="Proteomes" id="UP000622475"/>
    </source>
</evidence>
<accession>A0A929KX18</accession>
<dbReference type="InterPro" id="IPR013538">
    <property type="entry name" value="ASHA1/2-like_C"/>
</dbReference>